<reference evidence="8 9" key="1">
    <citation type="submission" date="2016-10" db="EMBL/GenBank/DDBJ databases">
        <authorList>
            <person name="de Groot N.N."/>
        </authorList>
    </citation>
    <scope>NUCLEOTIDE SEQUENCE [LARGE SCALE GENOMIC DNA]</scope>
    <source>
        <strain evidence="8 9">Nv1</strain>
    </source>
</reference>
<comment type="domain">
    <text evidence="5">The PRC barrel domain binds ribosomal protein uS19.</text>
</comment>
<evidence type="ECO:0000259" key="6">
    <source>
        <dbReference type="Pfam" id="PF01782"/>
    </source>
</evidence>
<name>A0A1H7GJ22_9PROT</name>
<evidence type="ECO:0000256" key="3">
    <source>
        <dbReference type="ARBA" id="ARBA00022552"/>
    </source>
</evidence>
<dbReference type="Pfam" id="PF24986">
    <property type="entry name" value="PRC_RimM"/>
    <property type="match status" value="1"/>
</dbReference>
<dbReference type="InterPro" id="IPR011033">
    <property type="entry name" value="PRC_barrel-like_sf"/>
</dbReference>
<dbReference type="InterPro" id="IPR011961">
    <property type="entry name" value="RimM"/>
</dbReference>
<dbReference type="InterPro" id="IPR056792">
    <property type="entry name" value="PRC_RimM"/>
</dbReference>
<dbReference type="GO" id="GO:0005840">
    <property type="term" value="C:ribosome"/>
    <property type="evidence" value="ECO:0007669"/>
    <property type="project" value="InterPro"/>
</dbReference>
<dbReference type="Pfam" id="PF01782">
    <property type="entry name" value="RimM"/>
    <property type="match status" value="1"/>
</dbReference>
<dbReference type="GO" id="GO:0042274">
    <property type="term" value="P:ribosomal small subunit biogenesis"/>
    <property type="evidence" value="ECO:0007669"/>
    <property type="project" value="UniProtKB-UniRule"/>
</dbReference>
<dbReference type="InterPro" id="IPR036976">
    <property type="entry name" value="RimM_N_sf"/>
</dbReference>
<dbReference type="STRING" id="1233.SAMN05216387_101279"/>
<dbReference type="GO" id="GO:0006364">
    <property type="term" value="P:rRNA processing"/>
    <property type="evidence" value="ECO:0007669"/>
    <property type="project" value="UniProtKB-UniRule"/>
</dbReference>
<dbReference type="PANTHER" id="PTHR33692:SF1">
    <property type="entry name" value="RIBOSOME MATURATION FACTOR RIMM"/>
    <property type="match status" value="1"/>
</dbReference>
<feature type="domain" description="Ribosome maturation factor RimM PRC barrel" evidence="7">
    <location>
        <begin position="120"/>
        <end position="186"/>
    </location>
</feature>
<organism evidence="8 9">
    <name type="scientific">Nitrosovibrio tenuis</name>
    <dbReference type="NCBI Taxonomy" id="1233"/>
    <lineage>
        <taxon>Bacteria</taxon>
        <taxon>Pseudomonadati</taxon>
        <taxon>Pseudomonadota</taxon>
        <taxon>Betaproteobacteria</taxon>
        <taxon>Nitrosomonadales</taxon>
        <taxon>Nitrosomonadaceae</taxon>
        <taxon>Nitrosovibrio</taxon>
    </lineage>
</organism>
<dbReference type="AlphaFoldDB" id="A0A1H7GJ22"/>
<accession>A0A1H7GJ22</accession>
<dbReference type="EMBL" id="FOBH01000001">
    <property type="protein sequence ID" value="SEK37537.1"/>
    <property type="molecule type" value="Genomic_DNA"/>
</dbReference>
<comment type="similarity">
    <text evidence="5">Belongs to the RimM family.</text>
</comment>
<dbReference type="PANTHER" id="PTHR33692">
    <property type="entry name" value="RIBOSOME MATURATION FACTOR RIMM"/>
    <property type="match status" value="1"/>
</dbReference>
<protein>
    <recommendedName>
        <fullName evidence="5">Ribosome maturation factor RimM</fullName>
    </recommendedName>
</protein>
<comment type="function">
    <text evidence="5">An accessory protein needed during the final step in the assembly of 30S ribosomal subunit, possibly for assembly of the head region. Essential for efficient processing of 16S rRNA. May be needed both before and after RbfA during the maturation of 16S rRNA. It has affinity for free ribosomal 30S subunits but not for 70S ribosomes.</text>
</comment>
<dbReference type="HAMAP" id="MF_00014">
    <property type="entry name" value="Ribosome_mat_RimM"/>
    <property type="match status" value="1"/>
</dbReference>
<evidence type="ECO:0000256" key="5">
    <source>
        <dbReference type="HAMAP-Rule" id="MF_00014"/>
    </source>
</evidence>
<dbReference type="Gene3D" id="2.40.30.60">
    <property type="entry name" value="RimM"/>
    <property type="match status" value="1"/>
</dbReference>
<dbReference type="NCBIfam" id="TIGR02273">
    <property type="entry name" value="16S_RimM"/>
    <property type="match status" value="1"/>
</dbReference>
<dbReference type="GO" id="GO:0043022">
    <property type="term" value="F:ribosome binding"/>
    <property type="evidence" value="ECO:0007669"/>
    <property type="project" value="InterPro"/>
</dbReference>
<proteinExistence type="inferred from homology"/>
<feature type="domain" description="RimM N-terminal" evidence="6">
    <location>
        <begin position="23"/>
        <end position="106"/>
    </location>
</feature>
<dbReference type="Gene3D" id="2.30.30.240">
    <property type="entry name" value="PRC-barrel domain"/>
    <property type="match status" value="1"/>
</dbReference>
<keyword evidence="9" id="KW-1185">Reference proteome</keyword>
<keyword evidence="2 5" id="KW-0690">Ribosome biogenesis</keyword>
<evidence type="ECO:0000313" key="8">
    <source>
        <dbReference type="EMBL" id="SEK37537.1"/>
    </source>
</evidence>
<dbReference type="GO" id="GO:0005737">
    <property type="term" value="C:cytoplasm"/>
    <property type="evidence" value="ECO:0007669"/>
    <property type="project" value="UniProtKB-SubCell"/>
</dbReference>
<gene>
    <name evidence="5" type="primary">rimM</name>
    <name evidence="8" type="ORF">SAMN05216387_101279</name>
</gene>
<comment type="subunit">
    <text evidence="5">Binds ribosomal protein uS19.</text>
</comment>
<sequence>MRNKEPREAEEAELGKVTEPMVVMGHVAGPYGISGWIKVFPYTEYVDGLADYPAWWLGRGDGKWREVKVNECAIHGSILTALLEHYSDRTAAAQLKGLQVAIPRSQLPVLSKSGEDGYYWSDLIGLEVVNLQGESLGKVTGLLETGANDVLQVRSLEESGGERLIPFISQVIVKVDLSTSRITADWGLDY</sequence>
<evidence type="ECO:0000313" key="9">
    <source>
        <dbReference type="Proteomes" id="UP000198620"/>
    </source>
</evidence>
<dbReference type="SUPFAM" id="SSF50346">
    <property type="entry name" value="PRC-barrel domain"/>
    <property type="match status" value="1"/>
</dbReference>
<keyword evidence="1 5" id="KW-0963">Cytoplasm</keyword>
<evidence type="ECO:0000256" key="1">
    <source>
        <dbReference type="ARBA" id="ARBA00022490"/>
    </source>
</evidence>
<keyword evidence="4 5" id="KW-0143">Chaperone</keyword>
<dbReference type="InterPro" id="IPR002676">
    <property type="entry name" value="RimM_N"/>
</dbReference>
<keyword evidence="3 5" id="KW-0698">rRNA processing</keyword>
<evidence type="ECO:0000256" key="4">
    <source>
        <dbReference type="ARBA" id="ARBA00023186"/>
    </source>
</evidence>
<evidence type="ECO:0000256" key="2">
    <source>
        <dbReference type="ARBA" id="ARBA00022517"/>
    </source>
</evidence>
<dbReference type="Proteomes" id="UP000198620">
    <property type="component" value="Unassembled WGS sequence"/>
</dbReference>
<evidence type="ECO:0000259" key="7">
    <source>
        <dbReference type="Pfam" id="PF24986"/>
    </source>
</evidence>
<comment type="subcellular location">
    <subcellularLocation>
        <location evidence="5">Cytoplasm</location>
    </subcellularLocation>
</comment>
<dbReference type="SUPFAM" id="SSF50447">
    <property type="entry name" value="Translation proteins"/>
    <property type="match status" value="1"/>
</dbReference>
<dbReference type="InterPro" id="IPR009000">
    <property type="entry name" value="Transl_B-barrel_sf"/>
</dbReference>